<protein>
    <recommendedName>
        <fullName evidence="9">C2H2-type domain-containing protein</fullName>
    </recommendedName>
</protein>
<keyword evidence="4 7" id="KW-0863">Zinc-finger</keyword>
<dbReference type="OrthoDB" id="6077919at2759"/>
<dbReference type="InterPro" id="IPR013087">
    <property type="entry name" value="Znf_C2H2_type"/>
</dbReference>
<evidence type="ECO:0000313" key="11">
    <source>
        <dbReference type="Proteomes" id="UP000759537"/>
    </source>
</evidence>
<dbReference type="AlphaFoldDB" id="A0A9P5T9D6"/>
<organism evidence="10 11">
    <name type="scientific">Russula ochroleuca</name>
    <dbReference type="NCBI Taxonomy" id="152965"/>
    <lineage>
        <taxon>Eukaryota</taxon>
        <taxon>Fungi</taxon>
        <taxon>Dikarya</taxon>
        <taxon>Basidiomycota</taxon>
        <taxon>Agaricomycotina</taxon>
        <taxon>Agaricomycetes</taxon>
        <taxon>Russulales</taxon>
        <taxon>Russulaceae</taxon>
        <taxon>Russula</taxon>
    </lineage>
</organism>
<proteinExistence type="predicted"/>
<accession>A0A9P5T9D6</accession>
<evidence type="ECO:0000313" key="10">
    <source>
        <dbReference type="EMBL" id="KAF8480802.1"/>
    </source>
</evidence>
<dbReference type="PROSITE" id="PS50157">
    <property type="entry name" value="ZINC_FINGER_C2H2_2"/>
    <property type="match status" value="1"/>
</dbReference>
<feature type="domain" description="C2H2-type" evidence="9">
    <location>
        <begin position="77"/>
        <end position="113"/>
    </location>
</feature>
<evidence type="ECO:0000256" key="2">
    <source>
        <dbReference type="ARBA" id="ARBA00022723"/>
    </source>
</evidence>
<keyword evidence="11" id="KW-1185">Reference proteome</keyword>
<reference evidence="10" key="2">
    <citation type="journal article" date="2020" name="Nat. Commun.">
        <title>Large-scale genome sequencing of mycorrhizal fungi provides insights into the early evolution of symbiotic traits.</title>
        <authorList>
            <person name="Miyauchi S."/>
            <person name="Kiss E."/>
            <person name="Kuo A."/>
            <person name="Drula E."/>
            <person name="Kohler A."/>
            <person name="Sanchez-Garcia M."/>
            <person name="Morin E."/>
            <person name="Andreopoulos B."/>
            <person name="Barry K.W."/>
            <person name="Bonito G."/>
            <person name="Buee M."/>
            <person name="Carver A."/>
            <person name="Chen C."/>
            <person name="Cichocki N."/>
            <person name="Clum A."/>
            <person name="Culley D."/>
            <person name="Crous P.W."/>
            <person name="Fauchery L."/>
            <person name="Girlanda M."/>
            <person name="Hayes R.D."/>
            <person name="Keri Z."/>
            <person name="LaButti K."/>
            <person name="Lipzen A."/>
            <person name="Lombard V."/>
            <person name="Magnuson J."/>
            <person name="Maillard F."/>
            <person name="Murat C."/>
            <person name="Nolan M."/>
            <person name="Ohm R.A."/>
            <person name="Pangilinan J."/>
            <person name="Pereira M.F."/>
            <person name="Perotto S."/>
            <person name="Peter M."/>
            <person name="Pfister S."/>
            <person name="Riley R."/>
            <person name="Sitrit Y."/>
            <person name="Stielow J.B."/>
            <person name="Szollosi G."/>
            <person name="Zifcakova L."/>
            <person name="Stursova M."/>
            <person name="Spatafora J.W."/>
            <person name="Tedersoo L."/>
            <person name="Vaario L.M."/>
            <person name="Yamada A."/>
            <person name="Yan M."/>
            <person name="Wang P."/>
            <person name="Xu J."/>
            <person name="Bruns T."/>
            <person name="Baldrian P."/>
            <person name="Vilgalys R."/>
            <person name="Dunand C."/>
            <person name="Henrissat B."/>
            <person name="Grigoriev I.V."/>
            <person name="Hibbett D."/>
            <person name="Nagy L.G."/>
            <person name="Martin F.M."/>
        </authorList>
    </citation>
    <scope>NUCLEOTIDE SEQUENCE</scope>
    <source>
        <strain evidence="10">Prilba</strain>
    </source>
</reference>
<keyword evidence="6" id="KW-0539">Nucleus</keyword>
<feature type="compositionally biased region" description="Pro residues" evidence="8">
    <location>
        <begin position="1"/>
        <end position="14"/>
    </location>
</feature>
<dbReference type="GO" id="GO:0000981">
    <property type="term" value="F:DNA-binding transcription factor activity, RNA polymerase II-specific"/>
    <property type="evidence" value="ECO:0007669"/>
    <property type="project" value="TreeGrafter"/>
</dbReference>
<keyword evidence="3" id="KW-0677">Repeat</keyword>
<feature type="region of interest" description="Disordered" evidence="8">
    <location>
        <begin position="107"/>
        <end position="191"/>
    </location>
</feature>
<evidence type="ECO:0000256" key="5">
    <source>
        <dbReference type="ARBA" id="ARBA00022833"/>
    </source>
</evidence>
<gene>
    <name evidence="10" type="ORF">DFH94DRAFT_681465</name>
</gene>
<dbReference type="Pfam" id="PF00096">
    <property type="entry name" value="zf-C2H2"/>
    <property type="match status" value="1"/>
</dbReference>
<keyword evidence="5" id="KW-0862">Zinc</keyword>
<evidence type="ECO:0000256" key="8">
    <source>
        <dbReference type="SAM" id="MobiDB-lite"/>
    </source>
</evidence>
<evidence type="ECO:0000256" key="6">
    <source>
        <dbReference type="ARBA" id="ARBA00023242"/>
    </source>
</evidence>
<dbReference type="GO" id="GO:0008270">
    <property type="term" value="F:zinc ion binding"/>
    <property type="evidence" value="ECO:0007669"/>
    <property type="project" value="UniProtKB-KW"/>
</dbReference>
<dbReference type="Gene3D" id="3.30.160.60">
    <property type="entry name" value="Classic Zinc Finger"/>
    <property type="match status" value="2"/>
</dbReference>
<reference evidence="10" key="1">
    <citation type="submission" date="2019-10" db="EMBL/GenBank/DDBJ databases">
        <authorList>
            <consortium name="DOE Joint Genome Institute"/>
            <person name="Kuo A."/>
            <person name="Miyauchi S."/>
            <person name="Kiss E."/>
            <person name="Drula E."/>
            <person name="Kohler A."/>
            <person name="Sanchez-Garcia M."/>
            <person name="Andreopoulos B."/>
            <person name="Barry K.W."/>
            <person name="Bonito G."/>
            <person name="Buee M."/>
            <person name="Carver A."/>
            <person name="Chen C."/>
            <person name="Cichocki N."/>
            <person name="Clum A."/>
            <person name="Culley D."/>
            <person name="Crous P.W."/>
            <person name="Fauchery L."/>
            <person name="Girlanda M."/>
            <person name="Hayes R."/>
            <person name="Keri Z."/>
            <person name="LaButti K."/>
            <person name="Lipzen A."/>
            <person name="Lombard V."/>
            <person name="Magnuson J."/>
            <person name="Maillard F."/>
            <person name="Morin E."/>
            <person name="Murat C."/>
            <person name="Nolan M."/>
            <person name="Ohm R."/>
            <person name="Pangilinan J."/>
            <person name="Pereira M."/>
            <person name="Perotto S."/>
            <person name="Peter M."/>
            <person name="Riley R."/>
            <person name="Sitrit Y."/>
            <person name="Stielow B."/>
            <person name="Szollosi G."/>
            <person name="Zifcakova L."/>
            <person name="Stursova M."/>
            <person name="Spatafora J.W."/>
            <person name="Tedersoo L."/>
            <person name="Vaario L.-M."/>
            <person name="Yamada A."/>
            <person name="Yan M."/>
            <person name="Wang P."/>
            <person name="Xu J."/>
            <person name="Bruns T."/>
            <person name="Baldrian P."/>
            <person name="Vilgalys R."/>
            <person name="Henrissat B."/>
            <person name="Grigoriev I.V."/>
            <person name="Hibbett D."/>
            <person name="Nagy L.G."/>
            <person name="Martin F.M."/>
        </authorList>
    </citation>
    <scope>NUCLEOTIDE SEQUENCE</scope>
    <source>
        <strain evidence="10">Prilba</strain>
    </source>
</reference>
<evidence type="ECO:0000256" key="4">
    <source>
        <dbReference type="ARBA" id="ARBA00022771"/>
    </source>
</evidence>
<feature type="compositionally biased region" description="Polar residues" evidence="8">
    <location>
        <begin position="133"/>
        <end position="167"/>
    </location>
</feature>
<feature type="compositionally biased region" description="Low complexity" evidence="8">
    <location>
        <begin position="122"/>
        <end position="132"/>
    </location>
</feature>
<comment type="subcellular location">
    <subcellularLocation>
        <location evidence="1">Nucleus</location>
    </subcellularLocation>
</comment>
<keyword evidence="2" id="KW-0479">Metal-binding</keyword>
<dbReference type="GO" id="GO:0005634">
    <property type="term" value="C:nucleus"/>
    <property type="evidence" value="ECO:0007669"/>
    <property type="project" value="UniProtKB-SubCell"/>
</dbReference>
<dbReference type="Proteomes" id="UP000759537">
    <property type="component" value="Unassembled WGS sequence"/>
</dbReference>
<dbReference type="SUPFAM" id="SSF57667">
    <property type="entry name" value="beta-beta-alpha zinc fingers"/>
    <property type="match status" value="1"/>
</dbReference>
<dbReference type="EMBL" id="WHVB01000007">
    <property type="protein sequence ID" value="KAF8480802.1"/>
    <property type="molecule type" value="Genomic_DNA"/>
</dbReference>
<name>A0A9P5T9D6_9AGAM</name>
<sequence length="266" mass="29191">MAIPPMRPPSPPQNEIPSHLNKPPGRCRKRIHSCSMCEKAFDRPSTLKKVHPTLILSNDHADLSLQHMLVHTGEKSHVCEICSRRFSVASNLNRHVRRCAYRPVNTMHNASASPGQPPPPASDTASTTSSHTVRSGSEGHSTGTLSETTLSPRSSAPSPKRTPTSDPSCEANAPRPAKKRPRRAPTPTPWIPLSLRNFDLTPSRKACPVPLAPVRPSPWAGEERDSFCVDELPHNPYHPDGWIGKLPGPACQPVHTGMMVQRIELY</sequence>
<comment type="caution">
    <text evidence="10">The sequence shown here is derived from an EMBL/GenBank/DDBJ whole genome shotgun (WGS) entry which is preliminary data.</text>
</comment>
<dbReference type="InterPro" id="IPR036236">
    <property type="entry name" value="Znf_C2H2_sf"/>
</dbReference>
<evidence type="ECO:0000259" key="9">
    <source>
        <dbReference type="PROSITE" id="PS50157"/>
    </source>
</evidence>
<dbReference type="PANTHER" id="PTHR24394">
    <property type="entry name" value="ZINC FINGER PROTEIN"/>
    <property type="match status" value="1"/>
</dbReference>
<evidence type="ECO:0000256" key="1">
    <source>
        <dbReference type="ARBA" id="ARBA00004123"/>
    </source>
</evidence>
<dbReference type="PANTHER" id="PTHR24394:SF29">
    <property type="entry name" value="MYONEURIN"/>
    <property type="match status" value="1"/>
</dbReference>
<feature type="region of interest" description="Disordered" evidence="8">
    <location>
        <begin position="1"/>
        <end position="24"/>
    </location>
</feature>
<evidence type="ECO:0000256" key="3">
    <source>
        <dbReference type="ARBA" id="ARBA00022737"/>
    </source>
</evidence>
<evidence type="ECO:0000256" key="7">
    <source>
        <dbReference type="PROSITE-ProRule" id="PRU00042"/>
    </source>
</evidence>
<dbReference type="FunFam" id="3.30.160.60:FF:000176">
    <property type="entry name" value="zinc finger protein 70"/>
    <property type="match status" value="1"/>
</dbReference>